<keyword evidence="2" id="KW-1185">Reference proteome</keyword>
<dbReference type="VEuPathDB" id="AmoebaDB:NAEGRDRAFT_70350"/>
<dbReference type="GeneID" id="8851523"/>
<dbReference type="Proteomes" id="UP000006671">
    <property type="component" value="Unassembled WGS sequence"/>
</dbReference>
<name>D2VN28_NAEGR</name>
<dbReference type="EMBL" id="GG738883">
    <property type="protein sequence ID" value="EFC41922.1"/>
    <property type="molecule type" value="Genomic_DNA"/>
</dbReference>
<accession>D2VN28</accession>
<evidence type="ECO:0000313" key="1">
    <source>
        <dbReference type="EMBL" id="EFC41922.1"/>
    </source>
</evidence>
<dbReference type="InParanoid" id="D2VN28"/>
<evidence type="ECO:0000313" key="2">
    <source>
        <dbReference type="Proteomes" id="UP000006671"/>
    </source>
</evidence>
<protein>
    <submittedName>
        <fullName evidence="1">Predicted protein</fullName>
    </submittedName>
</protein>
<dbReference type="RefSeq" id="XP_002674666.1">
    <property type="nucleotide sequence ID" value="XM_002674620.1"/>
</dbReference>
<dbReference type="AlphaFoldDB" id="D2VN28"/>
<reference evidence="1 2" key="1">
    <citation type="journal article" date="2010" name="Cell">
        <title>The genome of Naegleria gruberi illuminates early eukaryotic versatility.</title>
        <authorList>
            <person name="Fritz-Laylin L.K."/>
            <person name="Prochnik S.E."/>
            <person name="Ginger M.L."/>
            <person name="Dacks J.B."/>
            <person name="Carpenter M.L."/>
            <person name="Field M.C."/>
            <person name="Kuo A."/>
            <person name="Paredez A."/>
            <person name="Chapman J."/>
            <person name="Pham J."/>
            <person name="Shu S."/>
            <person name="Neupane R."/>
            <person name="Cipriano M."/>
            <person name="Mancuso J."/>
            <person name="Tu H."/>
            <person name="Salamov A."/>
            <person name="Lindquist E."/>
            <person name="Shapiro H."/>
            <person name="Lucas S."/>
            <person name="Grigoriev I.V."/>
            <person name="Cande W.Z."/>
            <person name="Fulton C."/>
            <person name="Rokhsar D.S."/>
            <person name="Dawson S.C."/>
        </authorList>
    </citation>
    <scope>NUCLEOTIDE SEQUENCE [LARGE SCALE GENOMIC DNA]</scope>
    <source>
        <strain evidence="1 2">NEG-M</strain>
    </source>
</reference>
<gene>
    <name evidence="1" type="ORF">NAEGRDRAFT_70350</name>
</gene>
<organism evidence="2">
    <name type="scientific">Naegleria gruberi</name>
    <name type="common">Amoeba</name>
    <dbReference type="NCBI Taxonomy" id="5762"/>
    <lineage>
        <taxon>Eukaryota</taxon>
        <taxon>Discoba</taxon>
        <taxon>Heterolobosea</taxon>
        <taxon>Tetramitia</taxon>
        <taxon>Eutetramitia</taxon>
        <taxon>Vahlkampfiidae</taxon>
        <taxon>Naegleria</taxon>
    </lineage>
</organism>
<sequence>MSSSSEDRKDTINKIIIIANGKQFEFRNVVLDTGCDSGIAVSPATFSKMFGEVGLFMSFHEGSNVEKMGLCSVNIPSLDISGASSNIVAANHFEEDDIVIGRFLLLDFMNLIRVNSFRPFQLASNSIIYELEPGKVLCLLCSPNNQWLSEFSNSEQGDQLRTRIMAQQDVAIGLFRNKNYELAAEAFIFCYLMGKFVHSEDSVFLGTCCYNAACCLNKSNDQFDRARFFCSLAIDYSHPKAKELLLTIGDNEILL</sequence>
<proteinExistence type="predicted"/>
<dbReference type="KEGG" id="ngr:NAEGRDRAFT_70350"/>